<dbReference type="AlphaFoldDB" id="A0A558AIQ6"/>
<keyword evidence="3" id="KW-1185">Reference proteome</keyword>
<gene>
    <name evidence="2" type="ORF">FNH06_07835</name>
</gene>
<reference evidence="2 3" key="1">
    <citation type="submission" date="2019-07" db="EMBL/GenBank/DDBJ databases">
        <title>New species of Amycolatopsis and Streptomyces.</title>
        <authorList>
            <person name="Duangmal K."/>
            <person name="Teo W.F.A."/>
            <person name="Lipun K."/>
        </authorList>
    </citation>
    <scope>NUCLEOTIDE SEQUENCE [LARGE SCALE GENOMIC DNA]</scope>
    <source>
        <strain evidence="2 3">JCM 30562</strain>
    </source>
</reference>
<dbReference type="EMBL" id="VJZA01000008">
    <property type="protein sequence ID" value="TVT24148.1"/>
    <property type="molecule type" value="Genomic_DNA"/>
</dbReference>
<dbReference type="PANTHER" id="PTHR41252:SF1">
    <property type="entry name" value="BLR2505 PROTEIN"/>
    <property type="match status" value="1"/>
</dbReference>
<dbReference type="Proteomes" id="UP000318578">
    <property type="component" value="Unassembled WGS sequence"/>
</dbReference>
<dbReference type="OrthoDB" id="6657864at2"/>
<evidence type="ECO:0000313" key="2">
    <source>
        <dbReference type="EMBL" id="TVT24148.1"/>
    </source>
</evidence>
<proteinExistence type="predicted"/>
<name>A0A558AIQ6_9PSEU</name>
<evidence type="ECO:0000313" key="3">
    <source>
        <dbReference type="Proteomes" id="UP000318578"/>
    </source>
</evidence>
<dbReference type="Gene3D" id="3.10.450.50">
    <property type="match status" value="1"/>
</dbReference>
<dbReference type="SUPFAM" id="SSF54427">
    <property type="entry name" value="NTF2-like"/>
    <property type="match status" value="1"/>
</dbReference>
<sequence length="118" mass="12979">MLKAFEAGDADAVLARLTDDATWWVAGDLPISGDHDKAGISQMVTGIAAMAAGPIKFTPVGFTAEGDRVSVETESEADLKNGKHYSNKYHLVFEFEGDRISRIREYTDTKRVHEIMFA</sequence>
<organism evidence="2 3">
    <name type="scientific">Amycolatopsis acidiphila</name>
    <dbReference type="NCBI Taxonomy" id="715473"/>
    <lineage>
        <taxon>Bacteria</taxon>
        <taxon>Bacillati</taxon>
        <taxon>Actinomycetota</taxon>
        <taxon>Actinomycetes</taxon>
        <taxon>Pseudonocardiales</taxon>
        <taxon>Pseudonocardiaceae</taxon>
        <taxon>Amycolatopsis</taxon>
    </lineage>
</organism>
<evidence type="ECO:0000259" key="1">
    <source>
        <dbReference type="Pfam" id="PF12680"/>
    </source>
</evidence>
<accession>A0A558AIQ6</accession>
<dbReference type="Pfam" id="PF12680">
    <property type="entry name" value="SnoaL_2"/>
    <property type="match status" value="1"/>
</dbReference>
<comment type="caution">
    <text evidence="2">The sequence shown here is derived from an EMBL/GenBank/DDBJ whole genome shotgun (WGS) entry which is preliminary data.</text>
</comment>
<dbReference type="InterPro" id="IPR032710">
    <property type="entry name" value="NTF2-like_dom_sf"/>
</dbReference>
<dbReference type="PANTHER" id="PTHR41252">
    <property type="entry name" value="BLR2505 PROTEIN"/>
    <property type="match status" value="1"/>
</dbReference>
<feature type="domain" description="SnoaL-like" evidence="1">
    <location>
        <begin position="2"/>
        <end position="102"/>
    </location>
</feature>
<protein>
    <submittedName>
        <fullName evidence="2">Nuclear transport factor 2 family protein</fullName>
    </submittedName>
</protein>
<dbReference type="InterPro" id="IPR037401">
    <property type="entry name" value="SnoaL-like"/>
</dbReference>